<reference evidence="1 2" key="1">
    <citation type="journal article" date="2013" name="PLoS ONE">
        <title>Genome-Wide Relatedness of Treponema pedis, from Gingiva and Necrotic Skin Lesions of Pigs, with the Human Oral Pathogen Treponema denticola.</title>
        <authorList>
            <person name="Svartstrom O."/>
            <person name="Mushtaq M."/>
            <person name="Pringle M."/>
            <person name="Segerman B."/>
        </authorList>
    </citation>
    <scope>NUCLEOTIDE SEQUENCE [LARGE SCALE GENOMIC DNA]</scope>
    <source>
        <strain evidence="1">T A4</strain>
    </source>
</reference>
<dbReference type="STRING" id="1291379.TPE_2161"/>
<name>S5ZWA2_9SPIR</name>
<dbReference type="Proteomes" id="UP000015620">
    <property type="component" value="Chromosome"/>
</dbReference>
<dbReference type="AlphaFoldDB" id="S5ZWA2"/>
<gene>
    <name evidence="1" type="ORF">TPE_2161</name>
</gene>
<keyword evidence="2" id="KW-1185">Reference proteome</keyword>
<evidence type="ECO:0000313" key="2">
    <source>
        <dbReference type="Proteomes" id="UP000015620"/>
    </source>
</evidence>
<dbReference type="PANTHER" id="PTHR37841:SF1">
    <property type="entry name" value="DUF3298 DOMAIN-CONTAINING PROTEIN"/>
    <property type="match status" value="1"/>
</dbReference>
<dbReference type="KEGG" id="tped:TPE_2161"/>
<dbReference type="PATRIC" id="fig|1291379.3.peg.2133"/>
<dbReference type="Pfam" id="PF14903">
    <property type="entry name" value="WG_beta_rep"/>
    <property type="match status" value="4"/>
</dbReference>
<sequence>MKAMIKSTETRNIFERQKRKFYPLQFKRIKTPIPFWKIKDNLKRLILVLIVLLGSKMTAEETEYFNIFLQNDDEPYYQDFSMCSDYPPDMTASLPWKHSYKKIYYSYLLGIFIVSKDGEKYGLVDEKNTSITPLRYDEMDYFTYPDKIIWAKENGKWGALNYKGETLIPFVYDNIKIPNSSWYFPVSLYAVESKGKWGFVDKNNKTVVPLIYDDVNSSFRGYPTMNYTEVKQENKWGAINKEGKLTVPIIYNHLRYSRNNQYIAEKDGKRGVISVENEIIIPVEYDAIYPLKDKEIVYTVVLDGLTGYIDNKGTVLSLPRYKKAKDFCKGLAEVSENGKWGIIDEKGNLLLPCKYKTIKRFLFYDLIFVCENNKWGVISNEGKEIVPCEYYYIKDLEYPDTTIKAYSCGQSFEIDFTGKVLK</sequence>
<accession>S5ZWA2</accession>
<organism evidence="1 2">
    <name type="scientific">Treponema pedis str. T A4</name>
    <dbReference type="NCBI Taxonomy" id="1291379"/>
    <lineage>
        <taxon>Bacteria</taxon>
        <taxon>Pseudomonadati</taxon>
        <taxon>Spirochaetota</taxon>
        <taxon>Spirochaetia</taxon>
        <taxon>Spirochaetales</taxon>
        <taxon>Treponemataceae</taxon>
        <taxon>Treponema</taxon>
    </lineage>
</organism>
<dbReference type="PANTHER" id="PTHR37841">
    <property type="entry name" value="GLR2918 PROTEIN"/>
    <property type="match status" value="1"/>
</dbReference>
<proteinExistence type="predicted"/>
<protein>
    <submittedName>
        <fullName evidence="1">5-nitroimidazole antibiotic resistance protein</fullName>
    </submittedName>
</protein>
<evidence type="ECO:0000313" key="1">
    <source>
        <dbReference type="EMBL" id="AGT44635.1"/>
    </source>
</evidence>
<dbReference type="EMBL" id="CP004120">
    <property type="protein sequence ID" value="AGT44635.1"/>
    <property type="molecule type" value="Genomic_DNA"/>
</dbReference>
<dbReference type="InterPro" id="IPR032774">
    <property type="entry name" value="WG_beta_rep"/>
</dbReference>
<dbReference type="HOGENOM" id="CLU_701953_0_0_12"/>